<dbReference type="Proteomes" id="UP001233999">
    <property type="component" value="Unassembled WGS sequence"/>
</dbReference>
<dbReference type="PANTHER" id="PTHR11857">
    <property type="entry name" value="ODORANT BINDING PROTEIN-RELATED"/>
    <property type="match status" value="1"/>
</dbReference>
<dbReference type="Gene3D" id="1.10.238.20">
    <property type="entry name" value="Pheromone/general odorant binding protein domain"/>
    <property type="match status" value="1"/>
</dbReference>
<sequence>SRKDMLRVALLLLVVYLSTIQGEDTADQHLKLNTIKNIVACKQEHNARREDYDAVRNSKTPNTQEGKCFLACLFNKFQVTEGGKYSVASFKKRVAELYKDEEDKLTKANQMVDNCANTLRQERVSDKCEYAVEILECMASYSSKVEVIKDLLKYQKVKNS</sequence>
<comment type="caution">
    <text evidence="3">The sequence shown here is derived from an EMBL/GenBank/DDBJ whole genome shotgun (WGS) entry which is preliminary data.</text>
</comment>
<dbReference type="AlphaFoldDB" id="A0AAD8ENF9"/>
<dbReference type="GO" id="GO:0005615">
    <property type="term" value="C:extracellular space"/>
    <property type="evidence" value="ECO:0007669"/>
    <property type="project" value="TreeGrafter"/>
</dbReference>
<keyword evidence="4" id="KW-1185">Reference proteome</keyword>
<protein>
    <submittedName>
        <fullName evidence="3">Uncharacterized protein</fullName>
    </submittedName>
</protein>
<keyword evidence="1 2" id="KW-0732">Signal</keyword>
<reference evidence="3" key="1">
    <citation type="journal article" date="2023" name="IScience">
        <title>Live-bearing cockroach genome reveals convergent evolutionary mechanisms linked to viviparity in insects and beyond.</title>
        <authorList>
            <person name="Fouks B."/>
            <person name="Harrison M.C."/>
            <person name="Mikhailova A.A."/>
            <person name="Marchal E."/>
            <person name="English S."/>
            <person name="Carruthers M."/>
            <person name="Jennings E.C."/>
            <person name="Chiamaka E.L."/>
            <person name="Frigard R.A."/>
            <person name="Pippel M."/>
            <person name="Attardo G.M."/>
            <person name="Benoit J.B."/>
            <person name="Bornberg-Bauer E."/>
            <person name="Tobe S.S."/>
        </authorList>
    </citation>
    <scope>NUCLEOTIDE SEQUENCE</scope>
    <source>
        <strain evidence="3">Stay&amp;Tobe</strain>
    </source>
</reference>
<feature type="signal peptide" evidence="2">
    <location>
        <begin position="1"/>
        <end position="22"/>
    </location>
</feature>
<gene>
    <name evidence="3" type="ORF">L9F63_012318</name>
</gene>
<reference evidence="3" key="2">
    <citation type="submission" date="2023-05" db="EMBL/GenBank/DDBJ databases">
        <authorList>
            <person name="Fouks B."/>
        </authorList>
    </citation>
    <scope>NUCLEOTIDE SEQUENCE</scope>
    <source>
        <strain evidence="3">Stay&amp;Tobe</strain>
        <tissue evidence="3">Testes</tissue>
    </source>
</reference>
<feature type="chain" id="PRO_5041997508" evidence="2">
    <location>
        <begin position="23"/>
        <end position="160"/>
    </location>
</feature>
<dbReference type="GO" id="GO:0007608">
    <property type="term" value="P:sensory perception of smell"/>
    <property type="evidence" value="ECO:0007669"/>
    <property type="project" value="TreeGrafter"/>
</dbReference>
<feature type="non-terminal residue" evidence="3">
    <location>
        <position position="1"/>
    </location>
</feature>
<evidence type="ECO:0000313" key="3">
    <source>
        <dbReference type="EMBL" id="KAJ9596621.1"/>
    </source>
</evidence>
<dbReference type="Pfam" id="PF01395">
    <property type="entry name" value="PBP_GOBP"/>
    <property type="match status" value="1"/>
</dbReference>
<dbReference type="SUPFAM" id="SSF47565">
    <property type="entry name" value="Insect pheromone/odorant-binding proteins"/>
    <property type="match status" value="1"/>
</dbReference>
<accession>A0AAD8ENF9</accession>
<dbReference type="SMART" id="SM00708">
    <property type="entry name" value="PhBP"/>
    <property type="match status" value="1"/>
</dbReference>
<dbReference type="GO" id="GO:0005549">
    <property type="term" value="F:odorant binding"/>
    <property type="evidence" value="ECO:0007669"/>
    <property type="project" value="InterPro"/>
</dbReference>
<evidence type="ECO:0000256" key="2">
    <source>
        <dbReference type="SAM" id="SignalP"/>
    </source>
</evidence>
<evidence type="ECO:0000313" key="4">
    <source>
        <dbReference type="Proteomes" id="UP001233999"/>
    </source>
</evidence>
<dbReference type="InterPro" id="IPR006170">
    <property type="entry name" value="PBP/GOBP"/>
</dbReference>
<proteinExistence type="predicted"/>
<organism evidence="3 4">
    <name type="scientific">Diploptera punctata</name>
    <name type="common">Pacific beetle cockroach</name>
    <dbReference type="NCBI Taxonomy" id="6984"/>
    <lineage>
        <taxon>Eukaryota</taxon>
        <taxon>Metazoa</taxon>
        <taxon>Ecdysozoa</taxon>
        <taxon>Arthropoda</taxon>
        <taxon>Hexapoda</taxon>
        <taxon>Insecta</taxon>
        <taxon>Pterygota</taxon>
        <taxon>Neoptera</taxon>
        <taxon>Polyneoptera</taxon>
        <taxon>Dictyoptera</taxon>
        <taxon>Blattodea</taxon>
        <taxon>Blaberoidea</taxon>
        <taxon>Blaberidae</taxon>
        <taxon>Diplopterinae</taxon>
        <taxon>Diploptera</taxon>
    </lineage>
</organism>
<dbReference type="EMBL" id="JASPKZ010001977">
    <property type="protein sequence ID" value="KAJ9596621.1"/>
    <property type="molecule type" value="Genomic_DNA"/>
</dbReference>
<name>A0AAD8ENF9_DIPPU</name>
<dbReference type="CDD" id="cd23992">
    <property type="entry name" value="PBP_GOBP"/>
    <property type="match status" value="1"/>
</dbReference>
<dbReference type="InterPro" id="IPR036728">
    <property type="entry name" value="PBP_GOBP_sf"/>
</dbReference>
<evidence type="ECO:0000256" key="1">
    <source>
        <dbReference type="ARBA" id="ARBA00022729"/>
    </source>
</evidence>